<proteinExistence type="predicted"/>
<dbReference type="Gramene" id="KMS93841">
    <property type="protein sequence ID" value="KMS93841"/>
    <property type="gene ID" value="BVRB_027420"/>
</dbReference>
<feature type="chain" id="PRO_5005294291" evidence="1">
    <location>
        <begin position="30"/>
        <end position="98"/>
    </location>
</feature>
<reference evidence="2 3" key="1">
    <citation type="journal article" date="2014" name="Nature">
        <title>The genome of the recently domesticated crop plant sugar beet (Beta vulgaris).</title>
        <authorList>
            <person name="Dohm J.C."/>
            <person name="Minoche A.E."/>
            <person name="Holtgrawe D."/>
            <person name="Capella-Gutierrez S."/>
            <person name="Zakrzewski F."/>
            <person name="Tafer H."/>
            <person name="Rupp O."/>
            <person name="Sorensen T.R."/>
            <person name="Stracke R."/>
            <person name="Reinhardt R."/>
            <person name="Goesmann A."/>
            <person name="Kraft T."/>
            <person name="Schulz B."/>
            <person name="Stadler P.F."/>
            <person name="Schmidt T."/>
            <person name="Gabaldon T."/>
            <person name="Lehrach H."/>
            <person name="Weisshaar B."/>
            <person name="Himmelbauer H."/>
        </authorList>
    </citation>
    <scope>NUCLEOTIDE SEQUENCE [LARGE SCALE GENOMIC DNA]</scope>
    <source>
        <tissue evidence="2">Taproot</tissue>
    </source>
</reference>
<dbReference type="EMBL" id="KQ098490">
    <property type="protein sequence ID" value="KMS93841.1"/>
    <property type="molecule type" value="Genomic_DNA"/>
</dbReference>
<gene>
    <name evidence="2" type="ORF">BVRB_027420</name>
</gene>
<dbReference type="AlphaFoldDB" id="A0A0J8AYQ1"/>
<evidence type="ECO:0000313" key="2">
    <source>
        <dbReference type="EMBL" id="KMS93841.1"/>
    </source>
</evidence>
<feature type="signal peptide" evidence="1">
    <location>
        <begin position="1"/>
        <end position="29"/>
    </location>
</feature>
<accession>A0A0J8AYQ1</accession>
<keyword evidence="3" id="KW-1185">Reference proteome</keyword>
<dbReference type="Proteomes" id="UP000035740">
    <property type="component" value="Unassembled WGS sequence"/>
</dbReference>
<feature type="non-terminal residue" evidence="2">
    <location>
        <position position="1"/>
    </location>
</feature>
<sequence length="98" mass="10753">VPLEFLPSESLWVLLLTVLVGWFVEEFQGLCCGIDIASNELLTSMPACHPLTSTSAAQVVYDHLIRDIPVKAFRHNCHTVTVMNTMVALMAASSLHVT</sequence>
<keyword evidence="1" id="KW-0732">Signal</keyword>
<name>A0A0J8AYQ1_BETVV</name>
<organism evidence="2 3">
    <name type="scientific">Beta vulgaris subsp. vulgaris</name>
    <name type="common">Beet</name>
    <dbReference type="NCBI Taxonomy" id="3555"/>
    <lineage>
        <taxon>Eukaryota</taxon>
        <taxon>Viridiplantae</taxon>
        <taxon>Streptophyta</taxon>
        <taxon>Embryophyta</taxon>
        <taxon>Tracheophyta</taxon>
        <taxon>Spermatophyta</taxon>
        <taxon>Magnoliopsida</taxon>
        <taxon>eudicotyledons</taxon>
        <taxon>Gunneridae</taxon>
        <taxon>Pentapetalae</taxon>
        <taxon>Caryophyllales</taxon>
        <taxon>Chenopodiaceae</taxon>
        <taxon>Betoideae</taxon>
        <taxon>Beta</taxon>
    </lineage>
</organism>
<evidence type="ECO:0000256" key="1">
    <source>
        <dbReference type="SAM" id="SignalP"/>
    </source>
</evidence>
<evidence type="ECO:0000313" key="3">
    <source>
        <dbReference type="Proteomes" id="UP000035740"/>
    </source>
</evidence>
<protein>
    <submittedName>
        <fullName evidence="2">Uncharacterized protein</fullName>
    </submittedName>
</protein>